<feature type="region of interest" description="Disordered" evidence="1">
    <location>
        <begin position="251"/>
        <end position="280"/>
    </location>
</feature>
<reference evidence="2" key="1">
    <citation type="submission" date="2021-11" db="EMBL/GenBank/DDBJ databases">
        <title>Genome sequence.</title>
        <authorList>
            <person name="Sun Q."/>
        </authorList>
    </citation>
    <scope>NUCLEOTIDE SEQUENCE</scope>
    <source>
        <strain evidence="2">JC732</strain>
    </source>
</reference>
<evidence type="ECO:0000256" key="1">
    <source>
        <dbReference type="SAM" id="MobiDB-lite"/>
    </source>
</evidence>
<dbReference type="Proteomes" id="UP001139103">
    <property type="component" value="Unassembled WGS sequence"/>
</dbReference>
<organism evidence="2 3">
    <name type="scientific">Blastopirellula sediminis</name>
    <dbReference type="NCBI Taxonomy" id="2894196"/>
    <lineage>
        <taxon>Bacteria</taxon>
        <taxon>Pseudomonadati</taxon>
        <taxon>Planctomycetota</taxon>
        <taxon>Planctomycetia</taxon>
        <taxon>Pirellulales</taxon>
        <taxon>Pirellulaceae</taxon>
        <taxon>Blastopirellula</taxon>
    </lineage>
</organism>
<dbReference type="AlphaFoldDB" id="A0A9X1MJS4"/>
<proteinExistence type="predicted"/>
<evidence type="ECO:0000313" key="2">
    <source>
        <dbReference type="EMBL" id="MCC9627617.1"/>
    </source>
</evidence>
<protein>
    <submittedName>
        <fullName evidence="2">Uncharacterized protein</fullName>
    </submittedName>
</protein>
<dbReference type="EMBL" id="JAJKFT010000004">
    <property type="protein sequence ID" value="MCC9627617.1"/>
    <property type="molecule type" value="Genomic_DNA"/>
</dbReference>
<accession>A0A9X1MJS4</accession>
<sequence>MTKIRQGRDSTEDVMMAADVLEYEIQETFSQIDNDIAVKVDGAISQRLATMQVEFAQARTSNYRSTYTALRLVELATTIRALPDKPYEETAELRAKAAENYGKILADFEAEVTKRTLSKRSEAYVKIQIPRLLQEARDNPLASGYGILLTDAETAELNRLLHAILPLAEAGSDSSPDFSQADMTKRQMEDFRKLADAYHKVWRHIIKCEQDRRNAKPPRDLPPSLLSKTHRILSEKTQQAIKVESAARMEHYRQEAERMKRENNPAEIERRRKELEKQRQ</sequence>
<dbReference type="RefSeq" id="WP_230216147.1">
    <property type="nucleotide sequence ID" value="NZ_JAJKFT010000004.1"/>
</dbReference>
<evidence type="ECO:0000313" key="3">
    <source>
        <dbReference type="Proteomes" id="UP001139103"/>
    </source>
</evidence>
<comment type="caution">
    <text evidence="2">The sequence shown here is derived from an EMBL/GenBank/DDBJ whole genome shotgun (WGS) entry which is preliminary data.</text>
</comment>
<name>A0A9X1MJS4_9BACT</name>
<keyword evidence="3" id="KW-1185">Reference proteome</keyword>
<gene>
    <name evidence="2" type="ORF">LOC68_04370</name>
</gene>